<dbReference type="Proteomes" id="UP000482487">
    <property type="component" value="Unassembled WGS sequence"/>
</dbReference>
<evidence type="ECO:0000313" key="4">
    <source>
        <dbReference type="Proteomes" id="UP000482487"/>
    </source>
</evidence>
<feature type="chain" id="PRO_5028978167" description="TNase-like domain-containing protein" evidence="1">
    <location>
        <begin position="24"/>
        <end position="133"/>
    </location>
</feature>
<accession>A0A7C9N1E4</accession>
<organism evidence="3 4">
    <name type="scientific">Solidesulfovibrio aerotolerans</name>
    <dbReference type="NCBI Taxonomy" id="295255"/>
    <lineage>
        <taxon>Bacteria</taxon>
        <taxon>Pseudomonadati</taxon>
        <taxon>Thermodesulfobacteriota</taxon>
        <taxon>Desulfovibrionia</taxon>
        <taxon>Desulfovibrionales</taxon>
        <taxon>Desulfovibrionaceae</taxon>
        <taxon>Solidesulfovibrio</taxon>
    </lineage>
</organism>
<gene>
    <name evidence="3" type="ORF">GTA51_12840</name>
</gene>
<proteinExistence type="predicted"/>
<dbReference type="InterPro" id="IPR016071">
    <property type="entry name" value="Staphylococal_nuclease_OB-fold"/>
</dbReference>
<feature type="signal peptide" evidence="1">
    <location>
        <begin position="1"/>
        <end position="23"/>
    </location>
</feature>
<dbReference type="EMBL" id="WVUD01000023">
    <property type="protein sequence ID" value="MYL84017.1"/>
    <property type="molecule type" value="Genomic_DNA"/>
</dbReference>
<dbReference type="Pfam" id="PF00565">
    <property type="entry name" value="SNase"/>
    <property type="match status" value="1"/>
</dbReference>
<dbReference type="RefSeq" id="WP_160961659.1">
    <property type="nucleotide sequence ID" value="NZ_WVUD01000023.1"/>
</dbReference>
<dbReference type="InterPro" id="IPR035437">
    <property type="entry name" value="SNase_OB-fold_sf"/>
</dbReference>
<evidence type="ECO:0000256" key="1">
    <source>
        <dbReference type="SAM" id="SignalP"/>
    </source>
</evidence>
<protein>
    <recommendedName>
        <fullName evidence="2">TNase-like domain-containing protein</fullName>
    </recommendedName>
</protein>
<feature type="domain" description="TNase-like" evidence="2">
    <location>
        <begin position="60"/>
        <end position="124"/>
    </location>
</feature>
<comment type="caution">
    <text evidence="3">The sequence shown here is derived from an EMBL/GenBank/DDBJ whole genome shotgun (WGS) entry which is preliminary data.</text>
</comment>
<keyword evidence="1" id="KW-0732">Signal</keyword>
<dbReference type="OrthoDB" id="309040at2"/>
<evidence type="ECO:0000313" key="3">
    <source>
        <dbReference type="EMBL" id="MYL84017.1"/>
    </source>
</evidence>
<dbReference type="AlphaFoldDB" id="A0A7C9N1E4"/>
<name>A0A7C9N1E4_9BACT</name>
<sequence length="133" mass="14019">MRTASAPPALVLLVWLWFGPAVAAGSEYGQAQGVVVRVCDGDTLVVDIPEYPDIIGKSIRVRLLGVDAPELRDPDPLLRQAAQAAHRAMAALLPPGTAVTLTRIRRDKYFRLDAAVSVDGRDAAAALGLAPGP</sequence>
<keyword evidence="4" id="KW-1185">Reference proteome</keyword>
<dbReference type="Gene3D" id="2.40.50.90">
    <property type="match status" value="1"/>
</dbReference>
<evidence type="ECO:0000259" key="2">
    <source>
        <dbReference type="Pfam" id="PF00565"/>
    </source>
</evidence>
<dbReference type="SUPFAM" id="SSF50199">
    <property type="entry name" value="Staphylococcal nuclease"/>
    <property type="match status" value="1"/>
</dbReference>
<reference evidence="3 4" key="1">
    <citation type="submission" date="2020-01" db="EMBL/GenBank/DDBJ databases">
        <title>Genome sequence of Desulfovibrio aerotolerans DSM 16695(T).</title>
        <authorList>
            <person name="Karnachuk O."/>
            <person name="Avakyan M."/>
            <person name="Mardanov A."/>
            <person name="Kadnikov V."/>
            <person name="Ravin N."/>
        </authorList>
    </citation>
    <scope>NUCLEOTIDE SEQUENCE [LARGE SCALE GENOMIC DNA]</scope>
    <source>
        <strain evidence="3 4">DSM 16695</strain>
    </source>
</reference>